<evidence type="ECO:0000313" key="2">
    <source>
        <dbReference type="Proteomes" id="UP000271162"/>
    </source>
</evidence>
<reference evidence="3" key="1">
    <citation type="submission" date="2017-02" db="UniProtKB">
        <authorList>
            <consortium name="WormBaseParasite"/>
        </authorList>
    </citation>
    <scope>IDENTIFICATION</scope>
</reference>
<dbReference type="AlphaFoldDB" id="A0A0N4YYJ4"/>
<protein>
    <submittedName>
        <fullName evidence="3">Ig-like domain-containing protein</fullName>
    </submittedName>
</protein>
<dbReference type="EMBL" id="UYSL01027781">
    <property type="protein sequence ID" value="VDL87065.1"/>
    <property type="molecule type" value="Genomic_DNA"/>
</dbReference>
<dbReference type="WBParaSite" id="NBR_0002231601-mRNA-1">
    <property type="protein sequence ID" value="NBR_0002231601-mRNA-1"/>
    <property type="gene ID" value="NBR_0002231601"/>
</dbReference>
<proteinExistence type="predicted"/>
<dbReference type="Proteomes" id="UP000271162">
    <property type="component" value="Unassembled WGS sequence"/>
</dbReference>
<organism evidence="3">
    <name type="scientific">Nippostrongylus brasiliensis</name>
    <name type="common">Rat hookworm</name>
    <dbReference type="NCBI Taxonomy" id="27835"/>
    <lineage>
        <taxon>Eukaryota</taxon>
        <taxon>Metazoa</taxon>
        <taxon>Ecdysozoa</taxon>
        <taxon>Nematoda</taxon>
        <taxon>Chromadorea</taxon>
        <taxon>Rhabditida</taxon>
        <taxon>Rhabditina</taxon>
        <taxon>Rhabditomorpha</taxon>
        <taxon>Strongyloidea</taxon>
        <taxon>Heligmosomidae</taxon>
        <taxon>Nippostrongylus</taxon>
    </lineage>
</organism>
<dbReference type="STRING" id="27835.A0A0N4YYJ4"/>
<sequence>MVTYTSEMFSESESEAQAEEVIADDMTLTDDESLREDMVRTPTPVMAPKFITKIKDSKAKRGHEAIFECVVPDTKGDGKEIELIARIRVQTRTIEGHTTQELIIGELVKGLYGFPSS</sequence>
<gene>
    <name evidence="1" type="ORF">NBR_LOCUS22317</name>
</gene>
<name>A0A0N4YYJ4_NIPBR</name>
<evidence type="ECO:0000313" key="1">
    <source>
        <dbReference type="EMBL" id="VDL87065.1"/>
    </source>
</evidence>
<reference evidence="1 2" key="2">
    <citation type="submission" date="2018-11" db="EMBL/GenBank/DDBJ databases">
        <authorList>
            <consortium name="Pathogen Informatics"/>
        </authorList>
    </citation>
    <scope>NUCLEOTIDE SEQUENCE [LARGE SCALE GENOMIC DNA]</scope>
</reference>
<accession>A0A0N4YYJ4</accession>
<evidence type="ECO:0000313" key="3">
    <source>
        <dbReference type="WBParaSite" id="NBR_0002231601-mRNA-1"/>
    </source>
</evidence>
<keyword evidence="2" id="KW-1185">Reference proteome</keyword>